<dbReference type="InterPro" id="IPR007881">
    <property type="entry name" value="UNC-50"/>
</dbReference>
<evidence type="ECO:0000256" key="1">
    <source>
        <dbReference type="ARBA" id="ARBA00004141"/>
    </source>
</evidence>
<evidence type="ECO:0000256" key="2">
    <source>
        <dbReference type="ARBA" id="ARBA00006293"/>
    </source>
</evidence>
<evidence type="ECO:0000256" key="5">
    <source>
        <dbReference type="ARBA" id="ARBA00023136"/>
    </source>
</evidence>
<reference evidence="8 9" key="1">
    <citation type="submission" date="2021-04" db="EMBL/GenBank/DDBJ databases">
        <authorList>
            <person name="Bliznina A."/>
        </authorList>
    </citation>
    <scope>NUCLEOTIDE SEQUENCE [LARGE SCALE GENOMIC DNA]</scope>
</reference>
<protein>
    <submittedName>
        <fullName evidence="8">Oidioi.mRNA.OKI2018_I69.chr2.g6729.t1.cds</fullName>
    </submittedName>
</protein>
<evidence type="ECO:0000256" key="3">
    <source>
        <dbReference type="ARBA" id="ARBA00022692"/>
    </source>
</evidence>
<evidence type="ECO:0000256" key="6">
    <source>
        <dbReference type="ARBA" id="ARBA00046103"/>
    </source>
</evidence>
<comment type="function">
    <text evidence="6">Involved in the cell surface expression of neuronal nicotinic receptors. Binds RNA.</text>
</comment>
<dbReference type="Pfam" id="PF05216">
    <property type="entry name" value="UNC-50"/>
    <property type="match status" value="1"/>
</dbReference>
<feature type="transmembrane region" description="Helical" evidence="7">
    <location>
        <begin position="89"/>
        <end position="112"/>
    </location>
</feature>
<dbReference type="Proteomes" id="UP001158576">
    <property type="component" value="Chromosome 2"/>
</dbReference>
<feature type="transmembrane region" description="Helical" evidence="7">
    <location>
        <begin position="118"/>
        <end position="142"/>
    </location>
</feature>
<accession>A0ABN7T3Y1</accession>
<organism evidence="8 9">
    <name type="scientific">Oikopleura dioica</name>
    <name type="common">Tunicate</name>
    <dbReference type="NCBI Taxonomy" id="34765"/>
    <lineage>
        <taxon>Eukaryota</taxon>
        <taxon>Metazoa</taxon>
        <taxon>Chordata</taxon>
        <taxon>Tunicata</taxon>
        <taxon>Appendicularia</taxon>
        <taxon>Copelata</taxon>
        <taxon>Oikopleuridae</taxon>
        <taxon>Oikopleura</taxon>
    </lineage>
</organism>
<comment type="similarity">
    <text evidence="2">Belongs to the unc-50 family.</text>
</comment>
<keyword evidence="5 7" id="KW-0472">Membrane</keyword>
<keyword evidence="4 7" id="KW-1133">Transmembrane helix</keyword>
<comment type="subcellular location">
    <subcellularLocation>
        <location evidence="1">Membrane</location>
        <topology evidence="1">Multi-pass membrane protein</topology>
    </subcellularLocation>
</comment>
<dbReference type="PANTHER" id="PTHR12841:SF6">
    <property type="entry name" value="PROTEIN UNC-50 HOMOLOG"/>
    <property type="match status" value="1"/>
</dbReference>
<evidence type="ECO:0000313" key="9">
    <source>
        <dbReference type="Proteomes" id="UP001158576"/>
    </source>
</evidence>
<keyword evidence="9" id="KW-1185">Reference proteome</keyword>
<dbReference type="EMBL" id="OU015567">
    <property type="protein sequence ID" value="CAG5112521.1"/>
    <property type="molecule type" value="Genomic_DNA"/>
</dbReference>
<name>A0ABN7T3Y1_OIKDI</name>
<dbReference type="PANTHER" id="PTHR12841">
    <property type="entry name" value="PROTEIN UNC-50 HOMOLOG"/>
    <property type="match status" value="1"/>
</dbReference>
<sequence length="194" mass="22185">MSTISYAASASVIGSSIQGYRKSDKSSPVLSSAARLHKYLRRIFRKNQMDFEFAMWQAVYLLVNPQQVYRNFAYRKQTKNQYARDDPAFLVLISIILTFTAVCFGIVMGLGMKDILELILWVIIVDFIISGVLIASAMFYFCNKYLRLQPKSHGNELEWAYCFDVHLNATFSVFTILHLAQEGTQELFNTSVGF</sequence>
<gene>
    <name evidence="8" type="ORF">OKIOD_LOCUS15494</name>
</gene>
<proteinExistence type="inferred from homology"/>
<evidence type="ECO:0000313" key="8">
    <source>
        <dbReference type="EMBL" id="CAG5112521.1"/>
    </source>
</evidence>
<keyword evidence="3 7" id="KW-0812">Transmembrane</keyword>
<evidence type="ECO:0000256" key="4">
    <source>
        <dbReference type="ARBA" id="ARBA00022989"/>
    </source>
</evidence>
<evidence type="ECO:0000256" key="7">
    <source>
        <dbReference type="SAM" id="Phobius"/>
    </source>
</evidence>